<protein>
    <submittedName>
        <fullName evidence="1">Uncharacterized protein</fullName>
    </submittedName>
</protein>
<sequence length="231" mass="25898">MKRLILACFMVVVLLMGLVLFYPKEKWEVKEGSANDGNVSYSIAVKDAWYDEKAEKSYVSSEITFNWSKAAFFNNDANVLSVKCSNNFYAVETKADVSYAENDYFGELGEIRNVSHPTVDLNDFGHEAYIAFPLSKTVKLPGTKSVRIPGTNFVDYSMQYTKVKQGKLTILWATDGRKKNCKLPCTYGTKGISLNPSLIIRFVGVLSPDVRFNPKMDLKNGPEATVNVQIK</sequence>
<dbReference type="Proteomes" id="UP000051841">
    <property type="component" value="Unassembled WGS sequence"/>
</dbReference>
<reference evidence="1 2" key="1">
    <citation type="journal article" date="2015" name="Genome Announc.">
        <title>Expanding the biotechnology potential of lactobacilli through comparative genomics of 213 strains and associated genera.</title>
        <authorList>
            <person name="Sun Z."/>
            <person name="Harris H.M."/>
            <person name="McCann A."/>
            <person name="Guo C."/>
            <person name="Argimon S."/>
            <person name="Zhang W."/>
            <person name="Yang X."/>
            <person name="Jeffery I.B."/>
            <person name="Cooney J.C."/>
            <person name="Kagawa T.F."/>
            <person name="Liu W."/>
            <person name="Song Y."/>
            <person name="Salvetti E."/>
            <person name="Wrobel A."/>
            <person name="Rasinkangas P."/>
            <person name="Parkhill J."/>
            <person name="Rea M.C."/>
            <person name="O'Sullivan O."/>
            <person name="Ritari J."/>
            <person name="Douillard F.P."/>
            <person name="Paul Ross R."/>
            <person name="Yang R."/>
            <person name="Briner A.E."/>
            <person name="Felis G.E."/>
            <person name="de Vos W.M."/>
            <person name="Barrangou R."/>
            <person name="Klaenhammer T.R."/>
            <person name="Caufield P.W."/>
            <person name="Cui Y."/>
            <person name="Zhang H."/>
            <person name="O'Toole P.W."/>
        </authorList>
    </citation>
    <scope>NUCLEOTIDE SEQUENCE [LARGE SCALE GENOMIC DNA]</scope>
    <source>
        <strain evidence="1 2">DSM 20405</strain>
    </source>
</reference>
<dbReference type="RefSeq" id="WP_031589005.1">
    <property type="nucleotide sequence ID" value="NZ_JNKN01000008.1"/>
</dbReference>
<evidence type="ECO:0000313" key="1">
    <source>
        <dbReference type="EMBL" id="KRN50510.1"/>
    </source>
</evidence>
<dbReference type="EMBL" id="JQBL01000008">
    <property type="protein sequence ID" value="KRN50510.1"/>
    <property type="molecule type" value="Genomic_DNA"/>
</dbReference>
<organism evidence="1 2">
    <name type="scientific">Kandleria vitulina DSM 20405</name>
    <dbReference type="NCBI Taxonomy" id="1410657"/>
    <lineage>
        <taxon>Bacteria</taxon>
        <taxon>Bacillati</taxon>
        <taxon>Bacillota</taxon>
        <taxon>Erysipelotrichia</taxon>
        <taxon>Erysipelotrichales</taxon>
        <taxon>Coprobacillaceae</taxon>
        <taxon>Kandleria</taxon>
    </lineage>
</organism>
<gene>
    <name evidence="1" type="ORF">IV49_GL002004</name>
</gene>
<name>A0A0R2HDW9_9FIRM</name>
<dbReference type="PATRIC" id="fig|1410657.5.peg.2068"/>
<accession>A0A0R2HDW9</accession>
<comment type="caution">
    <text evidence="1">The sequence shown here is derived from an EMBL/GenBank/DDBJ whole genome shotgun (WGS) entry which is preliminary data.</text>
</comment>
<proteinExistence type="predicted"/>
<evidence type="ECO:0000313" key="2">
    <source>
        <dbReference type="Proteomes" id="UP000051841"/>
    </source>
</evidence>
<keyword evidence="2" id="KW-1185">Reference proteome</keyword>
<dbReference type="AlphaFoldDB" id="A0A0R2HDW9"/>